<dbReference type="EMBL" id="MTYJ01000002">
    <property type="protein sequence ID" value="OQV25465.1"/>
    <property type="molecule type" value="Genomic_DNA"/>
</dbReference>
<organism evidence="2 3">
    <name type="scientific">Hypsibius exemplaris</name>
    <name type="common">Freshwater tardigrade</name>
    <dbReference type="NCBI Taxonomy" id="2072580"/>
    <lineage>
        <taxon>Eukaryota</taxon>
        <taxon>Metazoa</taxon>
        <taxon>Ecdysozoa</taxon>
        <taxon>Tardigrada</taxon>
        <taxon>Eutardigrada</taxon>
        <taxon>Parachela</taxon>
        <taxon>Hypsibioidea</taxon>
        <taxon>Hypsibiidae</taxon>
        <taxon>Hypsibius</taxon>
    </lineage>
</organism>
<comment type="caution">
    <text evidence="2">The sequence shown here is derived from an EMBL/GenBank/DDBJ whole genome shotgun (WGS) entry which is preliminary data.</text>
</comment>
<evidence type="ECO:0000313" key="2">
    <source>
        <dbReference type="EMBL" id="OQV25465.1"/>
    </source>
</evidence>
<feature type="signal peptide" evidence="1">
    <location>
        <begin position="1"/>
        <end position="25"/>
    </location>
</feature>
<reference evidence="3" key="1">
    <citation type="submission" date="2017-01" db="EMBL/GenBank/DDBJ databases">
        <title>Comparative genomics of anhydrobiosis in the tardigrade Hypsibius dujardini.</title>
        <authorList>
            <person name="Yoshida Y."/>
            <person name="Koutsovoulos G."/>
            <person name="Laetsch D."/>
            <person name="Stevens L."/>
            <person name="Kumar S."/>
            <person name="Horikawa D."/>
            <person name="Ishino K."/>
            <person name="Komine S."/>
            <person name="Tomita M."/>
            <person name="Blaxter M."/>
            <person name="Arakawa K."/>
        </authorList>
    </citation>
    <scope>NUCLEOTIDE SEQUENCE [LARGE SCALE GENOMIC DNA]</scope>
    <source>
        <strain evidence="3">Z151</strain>
    </source>
</reference>
<keyword evidence="1" id="KW-0732">Signal</keyword>
<protein>
    <submittedName>
        <fullName evidence="2">Uncharacterized protein</fullName>
    </submittedName>
</protein>
<name>A0A1W0XDA8_HYPEX</name>
<accession>A0A1W0XDA8</accession>
<dbReference type="AlphaFoldDB" id="A0A1W0XDA8"/>
<keyword evidence="3" id="KW-1185">Reference proteome</keyword>
<dbReference type="Proteomes" id="UP000192578">
    <property type="component" value="Unassembled WGS sequence"/>
</dbReference>
<dbReference type="PANTHER" id="PTHR35180">
    <property type="entry name" value="PROTEIN CBG06219"/>
    <property type="match status" value="1"/>
</dbReference>
<evidence type="ECO:0000256" key="1">
    <source>
        <dbReference type="SAM" id="SignalP"/>
    </source>
</evidence>
<feature type="chain" id="PRO_5011986305" evidence="1">
    <location>
        <begin position="26"/>
        <end position="89"/>
    </location>
</feature>
<gene>
    <name evidence="2" type="ORF">BV898_00406</name>
</gene>
<dbReference type="PANTHER" id="PTHR35180:SF4">
    <property type="entry name" value="PROTEIN CBG06219"/>
    <property type="match status" value="1"/>
</dbReference>
<sequence length="89" mass="9188">MNSCFVSILFVVALVVVSVPTGVVAAGPAGPALVEWQSCRWIGTSPFCTDSCVAGEQEVEKSTCGEGACCWTGYKLKCCIPKGQIIAAG</sequence>
<evidence type="ECO:0000313" key="3">
    <source>
        <dbReference type="Proteomes" id="UP000192578"/>
    </source>
</evidence>
<proteinExistence type="predicted"/>
<dbReference type="OrthoDB" id="6127264at2759"/>